<dbReference type="EMBL" id="HE605205">
    <property type="protein sequence ID" value="CCE42273.1"/>
    <property type="molecule type" value="Genomic_DNA"/>
</dbReference>
<feature type="domain" description="Rit1 N-terminal" evidence="2">
    <location>
        <begin position="18"/>
        <end position="271"/>
    </location>
</feature>
<evidence type="ECO:0000259" key="1">
    <source>
        <dbReference type="Pfam" id="PF04179"/>
    </source>
</evidence>
<evidence type="ECO:0000259" key="2">
    <source>
        <dbReference type="Pfam" id="PF17184"/>
    </source>
</evidence>
<evidence type="ECO:0000313" key="4">
    <source>
        <dbReference type="EMBL" id="CCE42273.1"/>
    </source>
</evidence>
<dbReference type="eggNOG" id="KOG2634">
    <property type="taxonomic scope" value="Eukaryota"/>
</dbReference>
<proteinExistence type="predicted"/>
<feature type="domain" description="Rit1 DUSP-like" evidence="1">
    <location>
        <begin position="347"/>
        <end position="447"/>
    </location>
</feature>
<dbReference type="GO" id="GO:0019988">
    <property type="term" value="P:charged-tRNA amino acid modification"/>
    <property type="evidence" value="ECO:0007669"/>
    <property type="project" value="EnsemblFungi"/>
</dbReference>
<reference evidence="6" key="2">
    <citation type="journal article" date="2011" name="BMC Genomics">
        <title>Using RNA-seq to determine the transcriptional landscape and the hypoxic response of the pathogenic yeast Candida parapsilosis.</title>
        <authorList>
            <person name="Guida A."/>
            <person name="Lindstaedt C."/>
            <person name="Maguire S.L."/>
            <person name="Ding C."/>
            <person name="Higgins D.G."/>
            <person name="Corton N.J."/>
            <person name="Berriman M."/>
            <person name="Butler G."/>
        </authorList>
    </citation>
    <scope>GENOME REANNOTATION</scope>
    <source>
        <strain evidence="6">CDC 317 / ATCC MYA-4646</strain>
    </source>
</reference>
<dbReference type="PANTHER" id="PTHR31811">
    <property type="entry name" value="TRNA A64-2'-O-RIBOSYLPHOSPHATE TRANSFERASE"/>
    <property type="match status" value="1"/>
</dbReference>
<evidence type="ECO:0000313" key="6">
    <source>
        <dbReference type="Proteomes" id="UP000005221"/>
    </source>
</evidence>
<accession>A0AAJ8WA45</accession>
<evidence type="ECO:0000313" key="3">
    <source>
        <dbReference type="CGD" id="CAL0000150023"/>
    </source>
</evidence>
<dbReference type="AlphaFoldDB" id="G8BB49"/>
<dbReference type="GO" id="GO:0043399">
    <property type="term" value="F:tRNA adenosine(64)-2'-O-ribosylphosphate transferase activity"/>
    <property type="evidence" value="ECO:0007669"/>
    <property type="project" value="InterPro"/>
</dbReference>
<dbReference type="GO" id="GO:0005737">
    <property type="term" value="C:cytoplasm"/>
    <property type="evidence" value="ECO:0007669"/>
    <property type="project" value="TreeGrafter"/>
</dbReference>
<dbReference type="EnsemblFungi" id="CPAR2_808220-T">
    <property type="protein sequence ID" value="CPAR2_808220-T-p1"/>
    <property type="gene ID" value="CPAR2_808220"/>
</dbReference>
<keyword evidence="6" id="KW-1185">Reference proteome</keyword>
<dbReference type="Pfam" id="PF04179">
    <property type="entry name" value="Init_tRNA_PT"/>
    <property type="match status" value="1"/>
</dbReference>
<name>G8BB49_CANPC</name>
<sequence length="457" mass="51066">MNLLFNQNNDINAITKELKKSSLSFTNRLQSIIHDAKFVDLVQQELQLPLVANERCGLWYIPPNKRTDTCYFKSTDGHTNVWSFSLRRLNLHLLPIISANKGIIVVDSTRRGKPMPDALLKTIPIWCAVINTVVFGESPTGSWLRTPLIVPRSEHNAIEKLIPGFVKNVKCLNVFDQNHKLDKPLVPRFFYPGCASEELGDDVFNICCVSVSKQVPIHKTISTRGDDGTVVGFDYVQGSADDHELWVPKPLPKFNADVFWQVIDKLVDSSSGYIPSWRGDEELVDIILEQVKSDSSTGLALQAVGKTGIHFGSLSQDIAFNELPFDTIILHDDVKVVNKDDKSSKKVHQFSIPNNKKGSNMLRSLLPDIISKIDLQSPILILCGTGKDLSVGVVLILLCLNFDLDWNKVNKAPPVTKTLVKQHLGKLSNLYKVNPQRSTLQSINSYLFAQNINTDNS</sequence>
<accession>G8BB49</accession>
<reference evidence="6" key="1">
    <citation type="journal article" date="2009" name="Nature">
        <title>Evolution of pathogenicity and sexual reproduction in eight Candida genomes.</title>
        <authorList>
            <person name="Butler G."/>
            <person name="Rasmussen M.D."/>
            <person name="Lin M.F."/>
            <person name="Santos M.A."/>
            <person name="Sakthikumar S."/>
            <person name="Munro C.A."/>
            <person name="Rheinbay E."/>
            <person name="Grabherr M."/>
            <person name="Forche A."/>
            <person name="Reedy J.L."/>
            <person name="Agrafioti I."/>
            <person name="Arnaud M.B."/>
            <person name="Bates S."/>
            <person name="Brown A.J."/>
            <person name="Brunke S."/>
            <person name="Costanzo M.C."/>
            <person name="Fitzpatrick D.A."/>
            <person name="de Groot P.W."/>
            <person name="Harris D."/>
            <person name="Hoyer L.L."/>
            <person name="Hube B."/>
            <person name="Klis F.M."/>
            <person name="Kodira C."/>
            <person name="Lennard N."/>
            <person name="Logue M.E."/>
            <person name="Martin R."/>
            <person name="Neiman A.M."/>
            <person name="Nikolaou E."/>
            <person name="Quail M.A."/>
            <person name="Quinn J."/>
            <person name="Santos M.C."/>
            <person name="Schmitzberger F.F."/>
            <person name="Sherlock G."/>
            <person name="Shah P."/>
            <person name="Silverstein K.A."/>
            <person name="Skrzypek M.S."/>
            <person name="Soll D."/>
            <person name="Staggs R."/>
            <person name="Stansfield I."/>
            <person name="Stumpf M.P."/>
            <person name="Sudbery P.E."/>
            <person name="Srikantha T."/>
            <person name="Zeng Q."/>
            <person name="Berman J."/>
            <person name="Berriman M."/>
            <person name="Heitman J."/>
            <person name="Gow N.A."/>
            <person name="Lorenz M.C."/>
            <person name="Birren B.W."/>
            <person name="Kellis M."/>
            <person name="Cuomo C.A."/>
        </authorList>
    </citation>
    <scope>NUCLEOTIDE SEQUENCE [LARGE SCALE GENOMIC DNA]</scope>
    <source>
        <strain evidence="6">CDC 317 / ATCC MYA-4646</strain>
    </source>
</reference>
<reference evidence="5" key="4">
    <citation type="submission" date="2025-05" db="UniProtKB">
        <authorList>
            <consortium name="EnsemblFungi"/>
        </authorList>
    </citation>
    <scope>IDENTIFICATION</scope>
</reference>
<gene>
    <name evidence="3 4" type="ordered locus">CPAR2_808220</name>
</gene>
<organism evidence="4 6">
    <name type="scientific">Candida parapsilosis (strain CDC 317 / ATCC MYA-4646)</name>
    <name type="common">Yeast</name>
    <name type="synonym">Monilia parapsilosis</name>
    <dbReference type="NCBI Taxonomy" id="578454"/>
    <lineage>
        <taxon>Eukaryota</taxon>
        <taxon>Fungi</taxon>
        <taxon>Dikarya</taxon>
        <taxon>Ascomycota</taxon>
        <taxon>Saccharomycotina</taxon>
        <taxon>Pichiomycetes</taxon>
        <taxon>Debaryomycetaceae</taxon>
        <taxon>Candida/Lodderomyces clade</taxon>
        <taxon>Candida</taxon>
    </lineage>
</organism>
<reference evidence="4" key="3">
    <citation type="submission" date="2011-10" db="EMBL/GenBank/DDBJ databases">
        <title>Transcriptional landscape of the pathogenic yeast Candida parapsilosis.</title>
        <authorList>
            <person name="Guida A."/>
            <person name="Lindstaedt C."/>
            <person name="Maguire S.L."/>
            <person name="Ding C."/>
            <person name="Higgins D.G."/>
            <person name="Harris D."/>
            <person name="Berriman M."/>
            <person name="Butler G."/>
        </authorList>
    </citation>
    <scope>NUCLEOTIDE SEQUENCE</scope>
    <source>
        <strain evidence="4">CDC317</strain>
    </source>
</reference>
<evidence type="ECO:0008006" key="7">
    <source>
        <dbReference type="Google" id="ProtNLM"/>
    </source>
</evidence>
<protein>
    <recommendedName>
        <fullName evidence="7">Initiator tRNA phosphoribosyl transferase</fullName>
    </recommendedName>
</protein>
<dbReference type="InterPro" id="IPR033421">
    <property type="entry name" value="Rit1_DUSP-like"/>
</dbReference>
<dbReference type="PANTHER" id="PTHR31811:SF0">
    <property type="entry name" value="TRNA A64-2'-O-RIBOSYLPHOSPHATE TRANSFERASE"/>
    <property type="match status" value="1"/>
</dbReference>
<dbReference type="InterPro" id="IPR007306">
    <property type="entry name" value="Rit1"/>
</dbReference>
<dbReference type="VEuPathDB" id="FungiDB:CPAR2_808220"/>
<dbReference type="Pfam" id="PF17184">
    <property type="entry name" value="Rit1_C"/>
    <property type="match status" value="1"/>
</dbReference>
<dbReference type="Proteomes" id="UP000005221">
    <property type="component" value="Chromosome 8"/>
</dbReference>
<evidence type="ECO:0000313" key="5">
    <source>
        <dbReference type="EnsemblFungi" id="CPAR2_808220-T-p1"/>
    </source>
</evidence>
<dbReference type="InterPro" id="IPR033449">
    <property type="entry name" value="Rit1_N"/>
</dbReference>
<dbReference type="CGD" id="CAL0000150023">
    <property type="gene designation" value="CPAR2_808220"/>
</dbReference>
<dbReference type="PIRSF" id="PIRSF007747">
    <property type="entry name" value="Ribosyl_Ptfrase"/>
    <property type="match status" value="1"/>
</dbReference>